<reference evidence="10" key="1">
    <citation type="journal article" date="2023" name="BMC Genomics">
        <title>Chromosome-level genome assemblies of Cutaneotrichosporon spp. (Trichosporonales, Basidiomycota) reveal imbalanced evolution between nucleotide sequences and chromosome synteny.</title>
        <authorList>
            <person name="Kobayashi Y."/>
            <person name="Kayamori A."/>
            <person name="Aoki K."/>
            <person name="Shiwa Y."/>
            <person name="Matsutani M."/>
            <person name="Fujita N."/>
            <person name="Sugita T."/>
            <person name="Iwasaki W."/>
            <person name="Tanaka N."/>
            <person name="Takashima M."/>
        </authorList>
    </citation>
    <scope>NUCLEOTIDE SEQUENCE</scope>
    <source>
        <strain evidence="10">HIS016</strain>
    </source>
</reference>
<dbReference type="PANTHER" id="PTHR11085">
    <property type="entry name" value="NAD-DEPENDENT PROTEIN DEACYLASE SIRTUIN-5, MITOCHONDRIAL-RELATED"/>
    <property type="match status" value="1"/>
</dbReference>
<dbReference type="GO" id="GO:0031934">
    <property type="term" value="C:mating-type region heterochromatin"/>
    <property type="evidence" value="ECO:0007669"/>
    <property type="project" value="TreeGrafter"/>
</dbReference>
<name>A0AAD3TYD1_9TREE</name>
<keyword evidence="4" id="KW-0809">Transit peptide</keyword>
<dbReference type="GO" id="GO:0031508">
    <property type="term" value="P:pericentric heterochromatin formation"/>
    <property type="evidence" value="ECO:0007669"/>
    <property type="project" value="TreeGrafter"/>
</dbReference>
<evidence type="ECO:0000256" key="8">
    <source>
        <dbReference type="SAM" id="MobiDB-lite"/>
    </source>
</evidence>
<evidence type="ECO:0000259" key="9">
    <source>
        <dbReference type="PROSITE" id="PS50305"/>
    </source>
</evidence>
<proteinExistence type="inferred from homology"/>
<evidence type="ECO:0000256" key="4">
    <source>
        <dbReference type="ARBA" id="ARBA00022946"/>
    </source>
</evidence>
<feature type="compositionally biased region" description="Low complexity" evidence="8">
    <location>
        <begin position="299"/>
        <end position="320"/>
    </location>
</feature>
<evidence type="ECO:0000256" key="5">
    <source>
        <dbReference type="ARBA" id="ARBA00023027"/>
    </source>
</evidence>
<evidence type="ECO:0000313" key="11">
    <source>
        <dbReference type="Proteomes" id="UP001222932"/>
    </source>
</evidence>
<feature type="domain" description="Deacetylase sirtuin-type" evidence="9">
    <location>
        <begin position="7"/>
        <end position="267"/>
    </location>
</feature>
<dbReference type="GO" id="GO:0005739">
    <property type="term" value="C:mitochondrion"/>
    <property type="evidence" value="ECO:0007669"/>
    <property type="project" value="UniProtKB-SubCell"/>
</dbReference>
<dbReference type="GO" id="GO:0070403">
    <property type="term" value="F:NAD+ binding"/>
    <property type="evidence" value="ECO:0007669"/>
    <property type="project" value="InterPro"/>
</dbReference>
<dbReference type="Gene3D" id="3.40.50.1220">
    <property type="entry name" value="TPP-binding domain"/>
    <property type="match status" value="2"/>
</dbReference>
<dbReference type="InterPro" id="IPR026591">
    <property type="entry name" value="Sirtuin_cat_small_dom_sf"/>
</dbReference>
<dbReference type="GO" id="GO:0006282">
    <property type="term" value="P:regulation of DNA repair"/>
    <property type="evidence" value="ECO:0007669"/>
    <property type="project" value="TreeGrafter"/>
</dbReference>
<evidence type="ECO:0000256" key="2">
    <source>
        <dbReference type="ARBA" id="ARBA00006924"/>
    </source>
</evidence>
<dbReference type="GO" id="GO:0005634">
    <property type="term" value="C:nucleus"/>
    <property type="evidence" value="ECO:0007669"/>
    <property type="project" value="TreeGrafter"/>
</dbReference>
<dbReference type="GO" id="GO:0000122">
    <property type="term" value="P:negative regulation of transcription by RNA polymerase II"/>
    <property type="evidence" value="ECO:0007669"/>
    <property type="project" value="TreeGrafter"/>
</dbReference>
<evidence type="ECO:0000256" key="6">
    <source>
        <dbReference type="ARBA" id="ARBA00023128"/>
    </source>
</evidence>
<dbReference type="InterPro" id="IPR003000">
    <property type="entry name" value="Sirtuin"/>
</dbReference>
<comment type="caution">
    <text evidence="10">The sequence shown here is derived from an EMBL/GenBank/DDBJ whole genome shotgun (WGS) entry which is preliminary data.</text>
</comment>
<dbReference type="Pfam" id="PF02146">
    <property type="entry name" value="SIR2"/>
    <property type="match status" value="1"/>
</dbReference>
<keyword evidence="6" id="KW-0496">Mitochondrion</keyword>
<dbReference type="Proteomes" id="UP001222932">
    <property type="component" value="Unassembled WGS sequence"/>
</dbReference>
<dbReference type="InterPro" id="IPR026590">
    <property type="entry name" value="Ssirtuin_cat_dom"/>
</dbReference>
<feature type="compositionally biased region" description="Basic and acidic residues" evidence="8">
    <location>
        <begin position="349"/>
        <end position="363"/>
    </location>
</feature>
<dbReference type="Gene3D" id="3.30.1600.10">
    <property type="entry name" value="SIR2/SIRT2 'Small Domain"/>
    <property type="match status" value="1"/>
</dbReference>
<dbReference type="PROSITE" id="PS50305">
    <property type="entry name" value="SIRTUIN"/>
    <property type="match status" value="1"/>
</dbReference>
<sequence length="407" mass="44355">MRFAEPSTSPEDDLCAVVRRIRSAKRIVVVCGAGVSTAASIPDFRGSNGLFARGSVKDLFHVKSLTSPHLLSEHHALLSNLNRLAGEAQPTAFHLFLRDMDREGRLLRVYTQNIDGLEERAGLKTGIPSPKRLVLYGEEHPQGEAIGSMMERDLRGTGPRGEREGRADLLLVAGTSLSIPGVKRMVKEMAKSLASRSVAGRSGRGEREPLVRVVYVNAEPPAKPAEWEGVFDVWARGDVQDLAALVGDTSFAPTLPKIPKTPRRKKTDALPTPNSGTARKRKTDADDDTPTKRPLLLTPASTPRKSRSSSLPSPSPVCISPSPPPRPVFVAQESQPVFTTEVGGQPVKADSRKKVPKQRTDAIRKRKHPPSPSPEMTPTKPKEPVPYVACLSPRFDKLALERCTVPR</sequence>
<keyword evidence="3" id="KW-0808">Transferase</keyword>
<dbReference type="InterPro" id="IPR029035">
    <property type="entry name" value="DHS-like_NAD/FAD-binding_dom"/>
</dbReference>
<dbReference type="PANTHER" id="PTHR11085:SF15">
    <property type="entry name" value="NAD-DEPENDENT HISTONE DEACETYLASE HST4"/>
    <property type="match status" value="1"/>
</dbReference>
<organism evidence="10 11">
    <name type="scientific">Cutaneotrichosporon spelunceum</name>
    <dbReference type="NCBI Taxonomy" id="1672016"/>
    <lineage>
        <taxon>Eukaryota</taxon>
        <taxon>Fungi</taxon>
        <taxon>Dikarya</taxon>
        <taxon>Basidiomycota</taxon>
        <taxon>Agaricomycotina</taxon>
        <taxon>Tremellomycetes</taxon>
        <taxon>Trichosporonales</taxon>
        <taxon>Trichosporonaceae</taxon>
        <taxon>Cutaneotrichosporon</taxon>
    </lineage>
</organism>
<dbReference type="GO" id="GO:0017136">
    <property type="term" value="F:histone deacetylase activity, NAD-dependent"/>
    <property type="evidence" value="ECO:0007669"/>
    <property type="project" value="TreeGrafter"/>
</dbReference>
<accession>A0AAD3TYD1</accession>
<comment type="similarity">
    <text evidence="2">Belongs to the sirtuin family. Class I subfamily.</text>
</comment>
<dbReference type="GO" id="GO:1990414">
    <property type="term" value="P:replication-born double-strand break repair via sister chromatid exchange"/>
    <property type="evidence" value="ECO:0007669"/>
    <property type="project" value="TreeGrafter"/>
</dbReference>
<dbReference type="AlphaFoldDB" id="A0AAD3TYD1"/>
<dbReference type="EMBL" id="BTCM01000007">
    <property type="protein sequence ID" value="GMK59114.1"/>
    <property type="molecule type" value="Genomic_DNA"/>
</dbReference>
<gene>
    <name evidence="10" type="ORF">CspeluHIS016_0701290</name>
</gene>
<evidence type="ECO:0000313" key="10">
    <source>
        <dbReference type="EMBL" id="GMK59114.1"/>
    </source>
</evidence>
<dbReference type="InterPro" id="IPR050134">
    <property type="entry name" value="NAD-dep_sirtuin_deacylases"/>
</dbReference>
<protein>
    <recommendedName>
        <fullName evidence="9">Deacetylase sirtuin-type domain-containing protein</fullName>
    </recommendedName>
</protein>
<evidence type="ECO:0000256" key="1">
    <source>
        <dbReference type="ARBA" id="ARBA00004173"/>
    </source>
</evidence>
<keyword evidence="5" id="KW-0520">NAD</keyword>
<evidence type="ECO:0000256" key="7">
    <source>
        <dbReference type="PROSITE-ProRule" id="PRU00236"/>
    </source>
</evidence>
<comment type="subcellular location">
    <subcellularLocation>
        <location evidence="1">Mitochondrion</location>
    </subcellularLocation>
</comment>
<evidence type="ECO:0000256" key="3">
    <source>
        <dbReference type="ARBA" id="ARBA00022679"/>
    </source>
</evidence>
<comment type="caution">
    <text evidence="7">Lacks conserved residue(s) required for the propagation of feature annotation.</text>
</comment>
<feature type="region of interest" description="Disordered" evidence="8">
    <location>
        <begin position="251"/>
        <end position="386"/>
    </location>
</feature>
<keyword evidence="11" id="KW-1185">Reference proteome</keyword>
<reference evidence="10" key="2">
    <citation type="submission" date="2023-06" db="EMBL/GenBank/DDBJ databases">
        <authorList>
            <person name="Kobayashi Y."/>
            <person name="Kayamori A."/>
            <person name="Aoki K."/>
            <person name="Shiwa Y."/>
            <person name="Fujita N."/>
            <person name="Sugita T."/>
            <person name="Iwasaki W."/>
            <person name="Tanaka N."/>
            <person name="Takashima M."/>
        </authorList>
    </citation>
    <scope>NUCLEOTIDE SEQUENCE</scope>
    <source>
        <strain evidence="10">HIS016</strain>
    </source>
</reference>
<dbReference type="SUPFAM" id="SSF52467">
    <property type="entry name" value="DHS-like NAD/FAD-binding domain"/>
    <property type="match status" value="1"/>
</dbReference>